<dbReference type="PANTHER" id="PTHR31977:SF1">
    <property type="entry name" value="UPF0696 PROTEIN C11ORF68"/>
    <property type="match status" value="1"/>
</dbReference>
<evidence type="ECO:0000256" key="3">
    <source>
        <dbReference type="ARBA" id="ARBA00022801"/>
    </source>
</evidence>
<feature type="compositionally biased region" description="Basic and acidic residues" evidence="4">
    <location>
        <begin position="20"/>
        <end position="30"/>
    </location>
</feature>
<dbReference type="GO" id="GO:0008270">
    <property type="term" value="F:zinc ion binding"/>
    <property type="evidence" value="ECO:0007669"/>
    <property type="project" value="InterPro"/>
</dbReference>
<dbReference type="Gene3D" id="3.30.760.10">
    <property type="entry name" value="RNA Cap, Translation Initiation Factor Eif4e"/>
    <property type="match status" value="1"/>
</dbReference>
<evidence type="ECO:0000259" key="5">
    <source>
        <dbReference type="Pfam" id="PF08797"/>
    </source>
</evidence>
<evidence type="ECO:0000256" key="2">
    <source>
        <dbReference type="ARBA" id="ARBA00022723"/>
    </source>
</evidence>
<organism evidence="6 7">
    <name type="scientific">Micromonas commoda (strain RCC299 / NOUM17 / CCMP2709)</name>
    <name type="common">Picoplanktonic green alga</name>
    <dbReference type="NCBI Taxonomy" id="296587"/>
    <lineage>
        <taxon>Eukaryota</taxon>
        <taxon>Viridiplantae</taxon>
        <taxon>Chlorophyta</taxon>
        <taxon>Mamiellophyceae</taxon>
        <taxon>Mamiellales</taxon>
        <taxon>Mamiellaceae</taxon>
        <taxon>Micromonas</taxon>
    </lineage>
</organism>
<name>C1ECZ6_MICCC</name>
<reference evidence="6 7" key="1">
    <citation type="journal article" date="2009" name="Science">
        <title>Green evolution and dynamic adaptations revealed by genomes of the marine picoeukaryotes Micromonas.</title>
        <authorList>
            <person name="Worden A.Z."/>
            <person name="Lee J.H."/>
            <person name="Mock T."/>
            <person name="Rouze P."/>
            <person name="Simmons M.P."/>
            <person name="Aerts A.L."/>
            <person name="Allen A.E."/>
            <person name="Cuvelier M.L."/>
            <person name="Derelle E."/>
            <person name="Everett M.V."/>
            <person name="Foulon E."/>
            <person name="Grimwood J."/>
            <person name="Gundlach H."/>
            <person name="Henrissat B."/>
            <person name="Napoli C."/>
            <person name="McDonald S.M."/>
            <person name="Parker M.S."/>
            <person name="Rombauts S."/>
            <person name="Salamov A."/>
            <person name="Von Dassow P."/>
            <person name="Badger J.H."/>
            <person name="Coutinho P.M."/>
            <person name="Demir E."/>
            <person name="Dubchak I."/>
            <person name="Gentemann C."/>
            <person name="Eikrem W."/>
            <person name="Gready J.E."/>
            <person name="John U."/>
            <person name="Lanier W."/>
            <person name="Lindquist E.A."/>
            <person name="Lucas S."/>
            <person name="Mayer K.F."/>
            <person name="Moreau H."/>
            <person name="Not F."/>
            <person name="Otillar R."/>
            <person name="Panaud O."/>
            <person name="Pangilinan J."/>
            <person name="Paulsen I."/>
            <person name="Piegu B."/>
            <person name="Poliakov A."/>
            <person name="Robbens S."/>
            <person name="Schmutz J."/>
            <person name="Toulza E."/>
            <person name="Wyss T."/>
            <person name="Zelensky A."/>
            <person name="Zhou K."/>
            <person name="Armbrust E.V."/>
            <person name="Bhattacharya D."/>
            <person name="Goodenough U.W."/>
            <person name="Van de Peer Y."/>
            <person name="Grigoriev I.V."/>
        </authorList>
    </citation>
    <scope>NUCLEOTIDE SEQUENCE [LARGE SCALE GENOMIC DNA]</scope>
    <source>
        <strain evidence="7">RCC299 / NOUM17</strain>
    </source>
</reference>
<dbReference type="Pfam" id="PF08939">
    <property type="entry name" value="Bles03"/>
    <property type="match status" value="1"/>
</dbReference>
<dbReference type="InterPro" id="IPR014905">
    <property type="entry name" value="HIRAN"/>
</dbReference>
<dbReference type="KEGG" id="mis:MICPUN_61597"/>
<evidence type="ECO:0000313" key="7">
    <source>
        <dbReference type="Proteomes" id="UP000002009"/>
    </source>
</evidence>
<proteinExistence type="inferred from homology"/>
<evidence type="ECO:0000256" key="4">
    <source>
        <dbReference type="SAM" id="MobiDB-lite"/>
    </source>
</evidence>
<feature type="domain" description="HIRAN" evidence="5">
    <location>
        <begin position="58"/>
        <end position="138"/>
    </location>
</feature>
<dbReference type="GO" id="GO:0016818">
    <property type="term" value="F:hydrolase activity, acting on acid anhydrides, in phosphorus-containing anhydrides"/>
    <property type="evidence" value="ECO:0007669"/>
    <property type="project" value="InterPro"/>
</dbReference>
<dbReference type="Proteomes" id="UP000002009">
    <property type="component" value="Chromosome 9"/>
</dbReference>
<dbReference type="InterPro" id="IPR015034">
    <property type="entry name" value="Bles03"/>
</dbReference>
<keyword evidence="7" id="KW-1185">Reference proteome</keyword>
<evidence type="ECO:0000256" key="1">
    <source>
        <dbReference type="ARBA" id="ARBA00010568"/>
    </source>
</evidence>
<feature type="region of interest" description="Disordered" evidence="4">
    <location>
        <begin position="17"/>
        <end position="51"/>
    </location>
</feature>
<accession>C1ECZ6</accession>
<comment type="similarity">
    <text evidence="1">Belongs to the UPF0696 family.</text>
</comment>
<dbReference type="RefSeq" id="XP_002504734.1">
    <property type="nucleotide sequence ID" value="XM_002504688.1"/>
</dbReference>
<dbReference type="AlphaFoldDB" id="C1ECZ6"/>
<keyword evidence="3" id="KW-0378">Hydrolase</keyword>
<dbReference type="OMA" id="ATYAGMY"/>
<gene>
    <name evidence="6" type="ORF">MICPUN_61597</name>
</gene>
<dbReference type="PANTHER" id="PTHR31977">
    <property type="entry name" value="UPF0696 PROTEIN C11ORF68"/>
    <property type="match status" value="1"/>
</dbReference>
<sequence length="409" mass="43001">MPLMLKRQYDALVAASGGDVAKKPSREPEPARVFSNETRAENADDPDADDASTHVVSARLVGSKRHKEGRARLKHGTALRLRRDRANAHDPNAIAVDVTVGMLPIHAGFVKGAQAAVLAPALDSGALAVVACVVDAPNGVDALPTAEVPVRLTLRRRQSGGDASSSGGDASSSASTALELLTCPYDVPASVGHVPPAALEGAFAAPAPGSAWLTHHDDTPPSVFAALNPVTKAPAEKQWVYVHNEKKSGTAGDHSYVGKWMIMGVPSDDIDAWFVECAKAVEAGEFVAAKAPAGGGDEGDKGDKGVLICYTRDFRDRGDVERAGVALKRRFGCGMTLRYKTDSATYAGMYASHADGGRPGKGKGGKTCCYEMRSGSLRMDVDEATYSRCLALAEKHEDLPAEEVITIDD</sequence>
<protein>
    <recommendedName>
        <fullName evidence="5">HIRAN domain-containing protein</fullName>
    </recommendedName>
</protein>
<dbReference type="Pfam" id="PF08797">
    <property type="entry name" value="HIRAN"/>
    <property type="match status" value="1"/>
</dbReference>
<dbReference type="Gene3D" id="3.30.70.2330">
    <property type="match status" value="1"/>
</dbReference>
<evidence type="ECO:0000313" key="6">
    <source>
        <dbReference type="EMBL" id="ACO65992.1"/>
    </source>
</evidence>
<dbReference type="GO" id="GO:0003676">
    <property type="term" value="F:nucleic acid binding"/>
    <property type="evidence" value="ECO:0007669"/>
    <property type="project" value="InterPro"/>
</dbReference>
<dbReference type="EMBL" id="CP001329">
    <property type="protein sequence ID" value="ACO65992.1"/>
    <property type="molecule type" value="Genomic_DNA"/>
</dbReference>
<keyword evidence="2" id="KW-0479">Metal-binding</keyword>
<dbReference type="InterPro" id="IPR023398">
    <property type="entry name" value="TIF_eIF4e-like"/>
</dbReference>
<dbReference type="InParanoid" id="C1ECZ6"/>
<dbReference type="SUPFAM" id="SSF55418">
    <property type="entry name" value="eIF4e-like"/>
    <property type="match status" value="1"/>
</dbReference>
<dbReference type="OrthoDB" id="6434934at2759"/>
<dbReference type="GeneID" id="8246274"/>